<name>A0ACB8FXS6_9SAUR</name>
<evidence type="ECO:0000313" key="2">
    <source>
        <dbReference type="Proteomes" id="UP000827872"/>
    </source>
</evidence>
<comment type="caution">
    <text evidence="1">The sequence shown here is derived from an EMBL/GenBank/DDBJ whole genome shotgun (WGS) entry which is preliminary data.</text>
</comment>
<dbReference type="Proteomes" id="UP000827872">
    <property type="component" value="Linkage Group LG13"/>
</dbReference>
<evidence type="ECO:0000313" key="1">
    <source>
        <dbReference type="EMBL" id="KAH8011572.1"/>
    </source>
</evidence>
<sequence length="225" mass="24719">MGLWNQVGIPRPRIQAASWALGLQHRDARGVGLPKSRAEASSAPASAQEPSPGGQGPRPLEALRTPPLKCNVYQSELAVTALETGSWQPKPTNRKQRKHLRNVNHRGRSSAWQSQGQHEDTTVEAGTASGKFSGSKEQKFHGNRGIELPYGLERIAATAIRVWSLAFIGWNAFGFDCSRSLTPSLSPSRKASRYKQAADHQTLRQTVKELEATVERLMVLIEQGH</sequence>
<dbReference type="EMBL" id="CM037626">
    <property type="protein sequence ID" value="KAH8011572.1"/>
    <property type="molecule type" value="Genomic_DNA"/>
</dbReference>
<organism evidence="1 2">
    <name type="scientific">Sphaerodactylus townsendi</name>
    <dbReference type="NCBI Taxonomy" id="933632"/>
    <lineage>
        <taxon>Eukaryota</taxon>
        <taxon>Metazoa</taxon>
        <taxon>Chordata</taxon>
        <taxon>Craniata</taxon>
        <taxon>Vertebrata</taxon>
        <taxon>Euteleostomi</taxon>
        <taxon>Lepidosauria</taxon>
        <taxon>Squamata</taxon>
        <taxon>Bifurcata</taxon>
        <taxon>Gekkota</taxon>
        <taxon>Sphaerodactylidae</taxon>
        <taxon>Sphaerodactylus</taxon>
    </lineage>
</organism>
<keyword evidence="2" id="KW-1185">Reference proteome</keyword>
<protein>
    <submittedName>
        <fullName evidence="1">Uncharacterized protein</fullName>
    </submittedName>
</protein>
<accession>A0ACB8FXS6</accession>
<gene>
    <name evidence="1" type="ORF">K3G42_002167</name>
</gene>
<reference evidence="1" key="1">
    <citation type="submission" date="2021-08" db="EMBL/GenBank/DDBJ databases">
        <title>The first chromosome-level gecko genome reveals the dynamic sex chromosomes of Neotropical dwarf geckos (Sphaerodactylidae: Sphaerodactylus).</title>
        <authorList>
            <person name="Pinto B.J."/>
            <person name="Keating S.E."/>
            <person name="Gamble T."/>
        </authorList>
    </citation>
    <scope>NUCLEOTIDE SEQUENCE</scope>
    <source>
        <strain evidence="1">TG3544</strain>
    </source>
</reference>
<proteinExistence type="predicted"/>